<evidence type="ECO:0000313" key="1">
    <source>
        <dbReference type="EMBL" id="MFD0791834.1"/>
    </source>
</evidence>
<dbReference type="EMBL" id="JBHTII010000002">
    <property type="protein sequence ID" value="MFD0791834.1"/>
    <property type="molecule type" value="Genomic_DNA"/>
</dbReference>
<reference evidence="2" key="1">
    <citation type="journal article" date="2019" name="Int. J. Syst. Evol. Microbiol.">
        <title>The Global Catalogue of Microorganisms (GCM) 10K type strain sequencing project: providing services to taxonomists for standard genome sequencing and annotation.</title>
        <authorList>
            <consortium name="The Broad Institute Genomics Platform"/>
            <consortium name="The Broad Institute Genome Sequencing Center for Infectious Disease"/>
            <person name="Wu L."/>
            <person name="Ma J."/>
        </authorList>
    </citation>
    <scope>NUCLEOTIDE SEQUENCE [LARGE SCALE GENOMIC DNA]</scope>
    <source>
        <strain evidence="2">CCUG 54523</strain>
    </source>
</reference>
<comment type="caution">
    <text evidence="1">The sequence shown here is derived from an EMBL/GenBank/DDBJ whole genome shotgun (WGS) entry which is preliminary data.</text>
</comment>
<evidence type="ECO:0000313" key="2">
    <source>
        <dbReference type="Proteomes" id="UP001597055"/>
    </source>
</evidence>
<name>A0ABW3AND9_9MICO</name>
<keyword evidence="2" id="KW-1185">Reference proteome</keyword>
<gene>
    <name evidence="1" type="ORF">ACFQ0P_15665</name>
</gene>
<proteinExistence type="predicted"/>
<organism evidence="1 2">
    <name type="scientific">Microbacterium insulae</name>
    <dbReference type="NCBI Taxonomy" id="483014"/>
    <lineage>
        <taxon>Bacteria</taxon>
        <taxon>Bacillati</taxon>
        <taxon>Actinomycetota</taxon>
        <taxon>Actinomycetes</taxon>
        <taxon>Micrococcales</taxon>
        <taxon>Microbacteriaceae</taxon>
        <taxon>Microbacterium</taxon>
    </lineage>
</organism>
<dbReference type="RefSeq" id="WP_204979565.1">
    <property type="nucleotide sequence ID" value="NZ_JBHTII010000002.1"/>
</dbReference>
<dbReference type="Proteomes" id="UP001597055">
    <property type="component" value="Unassembled WGS sequence"/>
</dbReference>
<accession>A0ABW3AND9</accession>
<sequence length="55" mass="6052">MGSSFGRGTGHWRRNHPEYAGDASLLADIARDHPDWPDEDVIARLAAERRGPGPL</sequence>
<protein>
    <submittedName>
        <fullName evidence="1">Uncharacterized protein</fullName>
    </submittedName>
</protein>